<dbReference type="GO" id="GO:0045087">
    <property type="term" value="P:innate immune response"/>
    <property type="evidence" value="ECO:0007669"/>
    <property type="project" value="TreeGrafter"/>
</dbReference>
<keyword evidence="3" id="KW-1185">Reference proteome</keyword>
<feature type="region of interest" description="Disordered" evidence="1">
    <location>
        <begin position="185"/>
        <end position="207"/>
    </location>
</feature>
<dbReference type="PANTHER" id="PTHR21447:SF13">
    <property type="entry name" value="RING-TYPE DOMAIN-CONTAINING PROTEIN"/>
    <property type="match status" value="1"/>
</dbReference>
<dbReference type="PANTHER" id="PTHR21447">
    <property type="entry name" value="RING-TYPE DOMAIN-CONTAINING PROTEIN-RELATED"/>
    <property type="match status" value="1"/>
</dbReference>
<evidence type="ECO:0000313" key="2">
    <source>
        <dbReference type="EMBL" id="EGT42481.1"/>
    </source>
</evidence>
<name>G0MS77_CAEBE</name>
<organism evidence="3">
    <name type="scientific">Caenorhabditis brenneri</name>
    <name type="common">Nematode worm</name>
    <dbReference type="NCBI Taxonomy" id="135651"/>
    <lineage>
        <taxon>Eukaryota</taxon>
        <taxon>Metazoa</taxon>
        <taxon>Ecdysozoa</taxon>
        <taxon>Nematoda</taxon>
        <taxon>Chromadorea</taxon>
        <taxon>Rhabditida</taxon>
        <taxon>Rhabditina</taxon>
        <taxon>Rhabditomorpha</taxon>
        <taxon>Rhabditoidea</taxon>
        <taxon>Rhabditidae</taxon>
        <taxon>Peloderinae</taxon>
        <taxon>Caenorhabditis</taxon>
    </lineage>
</organism>
<dbReference type="OrthoDB" id="5876583at2759"/>
<sequence length="1058" mass="123013">MRPGANPAMYDDLGLPIPDIALNSMVRAYLPGEKQHMTIVTNNKTIRQKWVEVLGKDFEKRVKDKKFAYVCKTHFPENEGRRSCYTLPELNILNNEECMSVEGPVDYGDISEGMAWDELADGQPETETFSDFEKIDNSTDSEGDLENADYDNGSDYMELEDTVHVRDDVSDLYEEKDIYDEWDDELETEECSDTSITLSDHEDDDDFEIDEEELKKSMSESDDEQEFESDFAYILVDFSIVLQAIRYCRKCGSEIVEVKFDKPSGFAVSAELRCSNCNNCWRWHSSEKSETGKDRLVNRDVTTSCIVTGTSYAKLSAFFETLRTPHLHGAAHYSIVKNHVEPAVNTVYDRRMSEIRKIVLADSTGGMHLSGDAQYSSPGYSANFCRYAVLDTFNGFKFEKVHKCDHGKNTNKRSDYFNLKDKIHKTALTLLWKMCVTPKRMKDLENISPFFATSQVESFNSVATLYHSKELFFKHSYQMRVKISVLHWNNLKVEEREGRRPVIGRKSYFNKSSKEVVWRNYKVRSNHLWRREILELLLLTGMYGTMEDLKEDLNIFRKFHCTYKEFRTADNVPCHTSPVIYKSLKKKQFICKTDIIVHLENIKDATPSVVVRIFEDGEHKIVMFPELLKVMQNVRIDINLEILTNCGRATEEIPTITYRDIIEMYGSEISKLEFLIVPVKRAKHAAVPIITHDGSFCICAIDALWKILQDMIHVKKVFRRASIEDINLIEKFINNVTDYFNGEDISPFFIGNKIFESLQKEYNAEFVLLNLPENQTEIRSIPISGFDVESLQKELEHLKLPRFFPNITSHAQQAIDKLLESKFEEYLDTADLFKAVEYCQMACIFEQFPKLKDFLHSQKACHRVINVQCTECYVKKTKNKKTMWKEHVISDVVHVQVDFKNDPSYKLADGSCYRTSNMNLSKETAKKQIENSERKKKKQGNSNCNDVTNELLEYTCIKDSEACLLLGGNINQVKLKEKLIEDRGQEHYLIHHKKRNICIRTILGTMMRHSDNKHVLIEEIIYNLPYILKQQDKFTYNNISESYRAVERIERKMEKKSW</sequence>
<evidence type="ECO:0008006" key="4">
    <source>
        <dbReference type="Google" id="ProtNLM"/>
    </source>
</evidence>
<accession>G0MS77</accession>
<dbReference type="InParanoid" id="G0MS77"/>
<dbReference type="EMBL" id="GL379809">
    <property type="protein sequence ID" value="EGT42481.1"/>
    <property type="molecule type" value="Genomic_DNA"/>
</dbReference>
<protein>
    <recommendedName>
        <fullName evidence="4">THAP-type domain-containing protein</fullName>
    </recommendedName>
</protein>
<dbReference type="eggNOG" id="ENOG502RVEB">
    <property type="taxonomic scope" value="Eukaryota"/>
</dbReference>
<dbReference type="HOGENOM" id="CLU_289718_0_0_1"/>
<evidence type="ECO:0000313" key="3">
    <source>
        <dbReference type="Proteomes" id="UP000008068"/>
    </source>
</evidence>
<proteinExistence type="predicted"/>
<dbReference type="AlphaFoldDB" id="G0MS77"/>
<gene>
    <name evidence="2" type="ORF">CAEBREN_28714</name>
</gene>
<dbReference type="Proteomes" id="UP000008068">
    <property type="component" value="Unassembled WGS sequence"/>
</dbReference>
<dbReference type="GO" id="GO:0045121">
    <property type="term" value="C:membrane raft"/>
    <property type="evidence" value="ECO:0007669"/>
    <property type="project" value="TreeGrafter"/>
</dbReference>
<reference evidence="3" key="1">
    <citation type="submission" date="2011-07" db="EMBL/GenBank/DDBJ databases">
        <authorList>
            <consortium name="Caenorhabditis brenneri Sequencing and Analysis Consortium"/>
            <person name="Wilson R.K."/>
        </authorList>
    </citation>
    <scope>NUCLEOTIDE SEQUENCE [LARGE SCALE GENOMIC DNA]</scope>
    <source>
        <strain evidence="3">PB2801</strain>
    </source>
</reference>
<evidence type="ECO:0000256" key="1">
    <source>
        <dbReference type="SAM" id="MobiDB-lite"/>
    </source>
</evidence>